<feature type="compositionally biased region" description="Low complexity" evidence="5">
    <location>
        <begin position="280"/>
        <end position="299"/>
    </location>
</feature>
<keyword evidence="2 6" id="KW-0812">Transmembrane</keyword>
<dbReference type="InterPro" id="IPR006685">
    <property type="entry name" value="MscS_channel_2nd"/>
</dbReference>
<feature type="transmembrane region" description="Helical" evidence="6">
    <location>
        <begin position="185"/>
        <end position="207"/>
    </location>
</feature>
<feature type="domain" description="Mechanosensitive ion channel MscS" evidence="7">
    <location>
        <begin position="203"/>
        <end position="271"/>
    </location>
</feature>
<organism evidence="8 9">
    <name type="scientific">Prorocentrum cordatum</name>
    <dbReference type="NCBI Taxonomy" id="2364126"/>
    <lineage>
        <taxon>Eukaryota</taxon>
        <taxon>Sar</taxon>
        <taxon>Alveolata</taxon>
        <taxon>Dinophyceae</taxon>
        <taxon>Prorocentrales</taxon>
        <taxon>Prorocentraceae</taxon>
        <taxon>Prorocentrum</taxon>
    </lineage>
</organism>
<keyword evidence="9" id="KW-1185">Reference proteome</keyword>
<comment type="caution">
    <text evidence="8">The sequence shown here is derived from an EMBL/GenBank/DDBJ whole genome shotgun (WGS) entry which is preliminary data.</text>
</comment>
<dbReference type="InterPro" id="IPR023408">
    <property type="entry name" value="MscS_beta-dom_sf"/>
</dbReference>
<evidence type="ECO:0000313" key="9">
    <source>
        <dbReference type="Proteomes" id="UP001189429"/>
    </source>
</evidence>
<reference evidence="8" key="1">
    <citation type="submission" date="2023-10" db="EMBL/GenBank/DDBJ databases">
        <authorList>
            <person name="Chen Y."/>
            <person name="Shah S."/>
            <person name="Dougan E. K."/>
            <person name="Thang M."/>
            <person name="Chan C."/>
        </authorList>
    </citation>
    <scope>NUCLEOTIDE SEQUENCE [LARGE SCALE GENOMIC DNA]</scope>
</reference>
<dbReference type="Proteomes" id="UP001189429">
    <property type="component" value="Unassembled WGS sequence"/>
</dbReference>
<evidence type="ECO:0000256" key="6">
    <source>
        <dbReference type="SAM" id="Phobius"/>
    </source>
</evidence>
<evidence type="ECO:0000256" key="4">
    <source>
        <dbReference type="ARBA" id="ARBA00023136"/>
    </source>
</evidence>
<accession>A0ABN9QYL2</accession>
<feature type="region of interest" description="Disordered" evidence="5">
    <location>
        <begin position="277"/>
        <end position="299"/>
    </location>
</feature>
<evidence type="ECO:0000313" key="8">
    <source>
        <dbReference type="EMBL" id="CAK0810461.1"/>
    </source>
</evidence>
<evidence type="ECO:0000256" key="2">
    <source>
        <dbReference type="ARBA" id="ARBA00022692"/>
    </source>
</evidence>
<dbReference type="Pfam" id="PF00924">
    <property type="entry name" value="MS_channel_2nd"/>
    <property type="match status" value="1"/>
</dbReference>
<evidence type="ECO:0000256" key="3">
    <source>
        <dbReference type="ARBA" id="ARBA00022989"/>
    </source>
</evidence>
<feature type="transmembrane region" description="Helical" evidence="6">
    <location>
        <begin position="71"/>
        <end position="91"/>
    </location>
</feature>
<keyword evidence="4 6" id="KW-0472">Membrane</keyword>
<feature type="transmembrane region" description="Helical" evidence="6">
    <location>
        <begin position="227"/>
        <end position="246"/>
    </location>
</feature>
<dbReference type="InterPro" id="IPR010920">
    <property type="entry name" value="LSM_dom_sf"/>
</dbReference>
<dbReference type="SUPFAM" id="SSF50182">
    <property type="entry name" value="Sm-like ribonucleoproteins"/>
    <property type="match status" value="1"/>
</dbReference>
<evidence type="ECO:0000259" key="7">
    <source>
        <dbReference type="Pfam" id="PF00924"/>
    </source>
</evidence>
<comment type="subcellular location">
    <subcellularLocation>
        <location evidence="1">Membrane</location>
    </subcellularLocation>
</comment>
<keyword evidence="3 6" id="KW-1133">Transmembrane helix</keyword>
<evidence type="ECO:0000256" key="5">
    <source>
        <dbReference type="SAM" id="MobiDB-lite"/>
    </source>
</evidence>
<gene>
    <name evidence="8" type="ORF">PCOR1329_LOCUS15423</name>
</gene>
<dbReference type="EMBL" id="CAUYUJ010004666">
    <property type="protein sequence ID" value="CAK0810461.1"/>
    <property type="molecule type" value="Genomic_DNA"/>
</dbReference>
<dbReference type="Gene3D" id="2.30.30.60">
    <property type="match status" value="1"/>
</dbReference>
<name>A0ABN9QYL2_9DINO</name>
<proteinExistence type="predicted"/>
<protein>
    <recommendedName>
        <fullName evidence="7">Mechanosensitive ion channel MscS domain-containing protein</fullName>
    </recommendedName>
</protein>
<sequence length="299" mass="33400">MVHIRRTTFWWELPVNGAGSSGRSSRRCCGIDRLSFWPMVLAAMALFRSAVKKLVNDESAATEIMVYTELGQSFILLWLYYALLDAIHAIIQGMKQEQEAINKTEPVRKMQNLISKITRTKRPEKDVVYCFAQTNTVPAEVLLYVWWVYYIGGKVLGAGIVACVLMGVEESVLEKMLIGGVMFSLATASGFLFELGPNTLSLLRLSLNKPFYVGDLVTLNTNGAMDSPGASIMGFVENITMMYVVVRNFEMKQTWIPHKTFSGMIIQNWTRRPSKRSRCRSASAAAAPSRRCSGSRPSA</sequence>
<evidence type="ECO:0000256" key="1">
    <source>
        <dbReference type="ARBA" id="ARBA00004370"/>
    </source>
</evidence>